<feature type="domain" description="Bacteriophage tail tape measure C-terminal" evidence="2">
    <location>
        <begin position="1139"/>
        <end position="1197"/>
    </location>
</feature>
<dbReference type="PANTHER" id="PTHR38812:SF2">
    <property type="entry name" value="MU-LIKE PROPHAGE FLUMU PROTEIN GP42"/>
    <property type="match status" value="1"/>
</dbReference>
<dbReference type="PANTHER" id="PTHR38812">
    <property type="entry name" value="MU-LIKE PROPHAGE FLUMU PROTEIN GP42"/>
    <property type="match status" value="1"/>
</dbReference>
<feature type="coiled-coil region" evidence="1">
    <location>
        <begin position="491"/>
        <end position="518"/>
    </location>
</feature>
<reference evidence="4 5" key="1">
    <citation type="submission" date="2017-12" db="EMBL/GenBank/DDBJ databases">
        <title>Draft genome sequence of Ralstonia pickettii 52.</title>
        <authorList>
            <person name="Zheng B."/>
        </authorList>
    </citation>
    <scope>NUCLEOTIDE SEQUENCE [LARGE SCALE GENOMIC DNA]</scope>
    <source>
        <strain evidence="4 5">52</strain>
    </source>
</reference>
<protein>
    <submittedName>
        <fullName evidence="4">Uncharacterized protein</fullName>
    </submittedName>
</protein>
<dbReference type="OrthoDB" id="7063692at2"/>
<evidence type="ECO:0000256" key="1">
    <source>
        <dbReference type="SAM" id="Coils"/>
    </source>
</evidence>
<dbReference type="InterPro" id="IPR013491">
    <property type="entry name" value="Tape_meas_N"/>
</dbReference>
<dbReference type="Pfam" id="PF20155">
    <property type="entry name" value="TMP_3"/>
    <property type="match status" value="1"/>
</dbReference>
<comment type="caution">
    <text evidence="4">The sequence shown here is derived from an EMBL/GenBank/DDBJ whole genome shotgun (WGS) entry which is preliminary data.</text>
</comment>
<keyword evidence="1" id="KW-0175">Coiled coil</keyword>
<sequence length="1442" mass="156206">MTGGDIRVVMTLDDKDFSIKTTRATAIVDDMKKSLEQTANSAQTLENHFTSLGRKFHDTIFTVSLMRFAFRDIQDIFGAIPSAIIKTNAEMERMKTMLTGLTGSTKKAEDDFKSIFNIAQNAPTSVSAITDVFVKFRSVGLDPANGSVKSLIDGLAKFGGTSEQLKRAAIGIQQMVGKGVVSMEELRQQVGEALPNAMQAMATGLNMTMSQLAAAVKKGTLESKDALDRMFTVMRLQNQGASDEMMKTWAGLVAKLETRWTLFKDAIGKQGMFDTAKEELNKLVDAFGSRAMNDLAMTVGSALASATTALVSLKETVTEYWGEIKIAGELMLYYFAGGRVMAGLEAMKAQMGGLMASYKANVAAKTLAWEVEQAQIRATMAAKAEQLSQEIALNGRAVALEREKNAAAATAAVAKMEAERQANAVRITELAGTLREMEAMESEYRMKRIAAELEAERLLRAKKAGTAAEARAMTAQADKLGGSEAIIAAEAQAQRTSIEALKAKNIEIEKNIVLTKAQGAALTTNQQALLAENAALLAAKRETEMASAAVKEMTLAQKSLNAVIAGGQMLWTALGGWVGLVTVAVTAGIYAWMNYKTAAEKAMEAAKRARDAERGIASDDQRKETEKEISNLKETVARMKADKANGGEQIMGAEGVIGVRQWTAKDDAELRKVEDQLKQAINTHSQQLKNILEANGNDQADAYRRSQERQKEEFNRSLTSKWAALKEAYDADVQQAGQNSAKQKAAGEKYLKAQQELLGDTEAKNLEFATKWRSDTTAKLQALVAVEGQRALTDQEKIEKDGLEKRQKQLTEEIRDMTTTQAQRLAHLKDAAVTIDNKNKGTHKMEHENPLVRALEQEQAQLEAAKVKLEALINETRGYEQFKSSAMFKVLGEVASGKFDTANRDADGKVTSTNKFGGSSEARQKYIEQLSDWLKKGKGTADEFIASLKTMDEQDKKTVLKMADLQAQQGQVAEMSKALADARQREAATLAELDAATTNYMTRGMAKETSGMQSLMKHFAQVEEKLKAGTKEFEEYRLTKQRALANQALADSRNYAADAEKELRDAKLKSIAVVSERQAAEFFLEKQRIENDYAIRKRAIENNVVDEIQRIAELDALNAARETRLTAATLNYAQTRKTELQRLSEEWTDVTQQMNKATANWSNGVIDAIMNFVKTGKFEWKSMLESMLTDVLKMQIQNTFGSQINGMMAKLGDALKNGLPGLMPQKQGGAADAVSGAATEAATKMTQSLLSSAAATDTAKVAMQTMTDNGVAKATEGLLTNALQTSISTSTEEMASSTLIEFVFAAQAATEALTQLAASTAADSAASFFADGGIMSSAGSLPLKMYSNGGIANSPQLAVFGEGRMNEAYVPLPDGRTIPVTMTGGGGGVGNVQVNVINQSGTQVAAKQGEPRFDGRQLILDVVLTAVNQPGSFRDGMKGALA</sequence>
<name>A0A2N4TXX1_RALPI</name>
<gene>
    <name evidence="4" type="ORF">C0Q88_07760</name>
</gene>
<evidence type="ECO:0000259" key="3">
    <source>
        <dbReference type="Pfam" id="PF20155"/>
    </source>
</evidence>
<proteinExistence type="predicted"/>
<dbReference type="Pfam" id="PF09718">
    <property type="entry name" value="Tape_meas_lam_C"/>
    <property type="match status" value="1"/>
</dbReference>
<evidence type="ECO:0000259" key="2">
    <source>
        <dbReference type="Pfam" id="PF09718"/>
    </source>
</evidence>
<dbReference type="Proteomes" id="UP000234456">
    <property type="component" value="Unassembled WGS sequence"/>
</dbReference>
<dbReference type="NCBIfam" id="TIGR02675">
    <property type="entry name" value="tape_meas_nterm"/>
    <property type="match status" value="1"/>
</dbReference>
<feature type="coiled-coil region" evidence="1">
    <location>
        <begin position="793"/>
        <end position="820"/>
    </location>
</feature>
<evidence type="ECO:0000313" key="4">
    <source>
        <dbReference type="EMBL" id="PLC44566.1"/>
    </source>
</evidence>
<dbReference type="InterPro" id="IPR006431">
    <property type="entry name" value="Phage_tape_meas_C"/>
</dbReference>
<feature type="domain" description="Tape measure protein N-terminal" evidence="3">
    <location>
        <begin position="83"/>
        <end position="268"/>
    </location>
</feature>
<dbReference type="InterPro" id="IPR053058">
    <property type="entry name" value="Mulikevirus_tape_measure"/>
</dbReference>
<evidence type="ECO:0000313" key="5">
    <source>
        <dbReference type="Proteomes" id="UP000234456"/>
    </source>
</evidence>
<organism evidence="4 5">
    <name type="scientific">Ralstonia pickettii</name>
    <name type="common">Burkholderia pickettii</name>
    <dbReference type="NCBI Taxonomy" id="329"/>
    <lineage>
        <taxon>Bacteria</taxon>
        <taxon>Pseudomonadati</taxon>
        <taxon>Pseudomonadota</taxon>
        <taxon>Betaproteobacteria</taxon>
        <taxon>Burkholderiales</taxon>
        <taxon>Burkholderiaceae</taxon>
        <taxon>Ralstonia</taxon>
    </lineage>
</organism>
<dbReference type="EMBL" id="PKQE01000001">
    <property type="protein sequence ID" value="PLC44566.1"/>
    <property type="molecule type" value="Genomic_DNA"/>
</dbReference>
<accession>A0A2N4TXX1</accession>